<dbReference type="SUPFAM" id="SSF48592">
    <property type="entry name" value="GroEL equatorial domain-like"/>
    <property type="match status" value="1"/>
</dbReference>
<dbReference type="GO" id="GO:0140662">
    <property type="term" value="F:ATP-dependent protein folding chaperone"/>
    <property type="evidence" value="ECO:0007669"/>
    <property type="project" value="InterPro"/>
</dbReference>
<dbReference type="GO" id="GO:0042026">
    <property type="term" value="P:protein refolding"/>
    <property type="evidence" value="ECO:0007669"/>
    <property type="project" value="InterPro"/>
</dbReference>
<protein>
    <submittedName>
        <fullName evidence="4">Uncharacterized protein</fullName>
    </submittedName>
</protein>
<dbReference type="AlphaFoldDB" id="A0AAD5CAI9"/>
<dbReference type="InterPro" id="IPR027413">
    <property type="entry name" value="GROEL-like_equatorial_sf"/>
</dbReference>
<feature type="region of interest" description="Disordered" evidence="3">
    <location>
        <begin position="168"/>
        <end position="192"/>
    </location>
</feature>
<evidence type="ECO:0000256" key="2">
    <source>
        <dbReference type="ARBA" id="ARBA00023186"/>
    </source>
</evidence>
<dbReference type="Gene3D" id="1.10.560.10">
    <property type="entry name" value="GroEL-like equatorial domain"/>
    <property type="match status" value="1"/>
</dbReference>
<name>A0AAD5CAI9_AMBAR</name>
<gene>
    <name evidence="4" type="ORF">M8C21_014521</name>
</gene>
<proteinExistence type="inferred from homology"/>
<sequence>MASTFDGVTVVGSLANRVTDRNISASSNKLSSFTSISSSSLGRRQNLAFRRPPQTSQIKAAAKELYFNKDGSAIKKLQIGVNKLADFVGVTLGPKGRNVVLESKYGAPKIVNDVQIFKICDVMFSSHGGLGTGSLMQELIRDLVTYWSREDPPVCCKHSISSLDLSDGTIRSTESTPSGYADHREVKNTTVD</sequence>
<comment type="caution">
    <text evidence="4">The sequence shown here is derived from an EMBL/GenBank/DDBJ whole genome shotgun (WGS) entry which is preliminary data.</text>
</comment>
<dbReference type="InterPro" id="IPR001844">
    <property type="entry name" value="Cpn60/GroEL"/>
</dbReference>
<dbReference type="EMBL" id="JAMZMK010008871">
    <property type="protein sequence ID" value="KAI7738112.1"/>
    <property type="molecule type" value="Genomic_DNA"/>
</dbReference>
<dbReference type="PANTHER" id="PTHR45633">
    <property type="entry name" value="60 KDA HEAT SHOCK PROTEIN, MITOCHONDRIAL"/>
    <property type="match status" value="1"/>
</dbReference>
<organism evidence="4 5">
    <name type="scientific">Ambrosia artemisiifolia</name>
    <name type="common">Common ragweed</name>
    <dbReference type="NCBI Taxonomy" id="4212"/>
    <lineage>
        <taxon>Eukaryota</taxon>
        <taxon>Viridiplantae</taxon>
        <taxon>Streptophyta</taxon>
        <taxon>Embryophyta</taxon>
        <taxon>Tracheophyta</taxon>
        <taxon>Spermatophyta</taxon>
        <taxon>Magnoliopsida</taxon>
        <taxon>eudicotyledons</taxon>
        <taxon>Gunneridae</taxon>
        <taxon>Pentapetalae</taxon>
        <taxon>asterids</taxon>
        <taxon>campanulids</taxon>
        <taxon>Asterales</taxon>
        <taxon>Asteraceae</taxon>
        <taxon>Asteroideae</taxon>
        <taxon>Heliantheae alliance</taxon>
        <taxon>Heliantheae</taxon>
        <taxon>Ambrosia</taxon>
    </lineage>
</organism>
<keyword evidence="5" id="KW-1185">Reference proteome</keyword>
<reference evidence="4" key="1">
    <citation type="submission" date="2022-06" db="EMBL/GenBank/DDBJ databases">
        <title>Uncovering the hologenomic basis of an extraordinary plant invasion.</title>
        <authorList>
            <person name="Bieker V.C."/>
            <person name="Martin M.D."/>
            <person name="Gilbert T."/>
            <person name="Hodgins K."/>
            <person name="Battlay P."/>
            <person name="Petersen B."/>
            <person name="Wilson J."/>
        </authorList>
    </citation>
    <scope>NUCLEOTIDE SEQUENCE</scope>
    <source>
        <strain evidence="4">AA19_3_7</strain>
        <tissue evidence="4">Leaf</tissue>
    </source>
</reference>
<accession>A0AAD5CAI9</accession>
<evidence type="ECO:0000313" key="5">
    <source>
        <dbReference type="Proteomes" id="UP001206925"/>
    </source>
</evidence>
<evidence type="ECO:0000256" key="3">
    <source>
        <dbReference type="SAM" id="MobiDB-lite"/>
    </source>
</evidence>
<feature type="compositionally biased region" description="Polar residues" evidence="3">
    <location>
        <begin position="168"/>
        <end position="178"/>
    </location>
</feature>
<keyword evidence="2" id="KW-0143">Chaperone</keyword>
<dbReference type="Proteomes" id="UP001206925">
    <property type="component" value="Unassembled WGS sequence"/>
</dbReference>
<comment type="similarity">
    <text evidence="1">Belongs to the chaperonin (HSP60) family.</text>
</comment>
<feature type="compositionally biased region" description="Basic and acidic residues" evidence="3">
    <location>
        <begin position="181"/>
        <end position="192"/>
    </location>
</feature>
<evidence type="ECO:0000313" key="4">
    <source>
        <dbReference type="EMBL" id="KAI7738112.1"/>
    </source>
</evidence>
<evidence type="ECO:0000256" key="1">
    <source>
        <dbReference type="ARBA" id="ARBA00006607"/>
    </source>
</evidence>